<dbReference type="EMBL" id="FNAD01000004">
    <property type="protein sequence ID" value="SDD43404.1"/>
    <property type="molecule type" value="Genomic_DNA"/>
</dbReference>
<dbReference type="RefSeq" id="WP_091031665.1">
    <property type="nucleotide sequence ID" value="NZ_FNAD01000004.1"/>
</dbReference>
<protein>
    <recommendedName>
        <fullName evidence="1">DUF4132 domain-containing protein</fullName>
    </recommendedName>
</protein>
<dbReference type="Pfam" id="PF13569">
    <property type="entry name" value="DUF4132"/>
    <property type="match status" value="1"/>
</dbReference>
<evidence type="ECO:0000313" key="3">
    <source>
        <dbReference type="Proteomes" id="UP000198949"/>
    </source>
</evidence>
<dbReference type="Proteomes" id="UP000198949">
    <property type="component" value="Unassembled WGS sequence"/>
</dbReference>
<accession>A0A1G6UQ82</accession>
<evidence type="ECO:0000313" key="2">
    <source>
        <dbReference type="EMBL" id="SDD43404.1"/>
    </source>
</evidence>
<name>A0A1G6UQ82_9ACTN</name>
<reference evidence="3" key="1">
    <citation type="submission" date="2016-10" db="EMBL/GenBank/DDBJ databases">
        <authorList>
            <person name="Varghese N."/>
            <person name="Submissions S."/>
        </authorList>
    </citation>
    <scope>NUCLEOTIDE SEQUENCE [LARGE SCALE GENOMIC DNA]</scope>
    <source>
        <strain evidence="3">CGMCC 4.3516</strain>
    </source>
</reference>
<dbReference type="InterPro" id="IPR025406">
    <property type="entry name" value="DUF4132"/>
</dbReference>
<keyword evidence="3" id="KW-1185">Reference proteome</keyword>
<gene>
    <name evidence="2" type="ORF">SAMN05216270_1045</name>
</gene>
<feature type="domain" description="DUF4132" evidence="1">
    <location>
        <begin position="833"/>
        <end position="1014"/>
    </location>
</feature>
<dbReference type="OrthoDB" id="4554725at2"/>
<proteinExistence type="predicted"/>
<organism evidence="2 3">
    <name type="scientific">Glycomyces harbinensis</name>
    <dbReference type="NCBI Taxonomy" id="58114"/>
    <lineage>
        <taxon>Bacteria</taxon>
        <taxon>Bacillati</taxon>
        <taxon>Actinomycetota</taxon>
        <taxon>Actinomycetes</taxon>
        <taxon>Glycomycetales</taxon>
        <taxon>Glycomycetaceae</taxon>
        <taxon>Glycomyces</taxon>
    </lineage>
</organism>
<sequence length="1088" mass="118438">MNLTDSSPIAEDRVDFPDAWRAYTLAWRSRGNPRPVDIDPEAPQRLAALFRDSRESIEAPIKALADPAYEPVIRDGIAGKADPTGAAVALVLLTRVRSEASAELVRIGLDAWVTAHGPAFAAEAVMEMLGLAVYWNEGWSGRDPFSRISDITVSSALRFNDFIGRAARVRSLLAGLPEAEYVVARDAIASRRTTEAKRFIGAILMPEQEEWAADACELAAATQWNTTDGENIWAVVSNPALLAKSGAIRLPGGRGELKDVARVVDALGVDALPVLVNTLEHDPNADLRRAVFDAIGRLPSDEALSYLVARLTVPSAFAAAREAAQRFPTRGLRAVAAAAASAAAAEQARLAGFVRANGLLDRVDALDAAEREHLDALLAAARRHPEAAEVPAVFTTPPWLPFAKAAKQKPVVGLEPPKTDELRWAPGEQEEWVVPTDGDHYWTRPGVWDRLMPDGPDPDHYLFPEYLVRADEDVARPVVAKWIGTIPTGRVGTARSLLARFGPEVAPGVLEVIRKKPSFRPVMMPFVNLDAARMAADWLSRSKGDRALGRAWLDRHAADAASLLIPDAVGKDAKRRHAAADALRHLASKNRSDVEERAAAYGPEAAAAVAGLLDADPLDPRVARVPKPGAWADPTLLPQILVGEAALPEAAVRTFMTALALDDAERLYPGADLLAAECEPESLTAFSWGLFELWLAEGAPSKDAWAMDQLRRFADDDTVRRLTALVQEWPGQSQSRKAVRGLEILGWIGTEASLRAVHRFSQKAKFKALKKTATEQIEVIAERLELSLDQLADRLVPDFGLDAEDAMVLEYGPRRFTIRFDESLKPYVLDEDGKRRAAAPKPSAKDDPEIAQASYERFALLRKDLKATSADQVKRLEAAMVAGRTWTAAEFRTYLVEHPLVWHLSSRLVWQAATAEGVQSFRLAEDRTLADAEDEPFELPEDAAVRIAHPLTLGSEVEDWATVLADYEILQPFDQLARPVYTLSEEERATGRLTRFEHGTVGAGPIVGLLKRGWKYGSPPGANAYGDVFLEFPDGGFLSLHPSPGVYPGYDPGGDQTLEIAIALPEGGVDPVVLSESINVVARLTRTA</sequence>
<dbReference type="AlphaFoldDB" id="A0A1G6UQ82"/>
<dbReference type="STRING" id="58114.SAMN05216270_1045"/>
<evidence type="ECO:0000259" key="1">
    <source>
        <dbReference type="Pfam" id="PF13569"/>
    </source>
</evidence>